<proteinExistence type="predicted"/>
<dbReference type="EMBL" id="RIAR02000001">
    <property type="protein sequence ID" value="NSL86998.1"/>
    <property type="molecule type" value="Genomic_DNA"/>
</dbReference>
<gene>
    <name evidence="1" type="ORF">ECE50_009165</name>
</gene>
<evidence type="ECO:0000313" key="1">
    <source>
        <dbReference type="EMBL" id="NSL86998.1"/>
    </source>
</evidence>
<evidence type="ECO:0000313" key="2">
    <source>
        <dbReference type="Proteomes" id="UP000281028"/>
    </source>
</evidence>
<dbReference type="AlphaFoldDB" id="A0A9Q5CXY8"/>
<sequence>MVTSANDSSSYNTALKRAGVSPAAFVYREMQHSSATGIPPASERKYAIRYTDKLQVLP</sequence>
<reference evidence="1" key="1">
    <citation type="submission" date="2020-05" db="EMBL/GenBank/DDBJ databases">
        <title>Chitinophaga laudate sp. nov., isolated from a tropical peat swamp.</title>
        <authorList>
            <person name="Goh C.B.S."/>
            <person name="Lee M.S."/>
            <person name="Parimannan S."/>
            <person name="Pasbakhsh P."/>
            <person name="Yule C.M."/>
            <person name="Rajandas H."/>
            <person name="Loke S."/>
            <person name="Croft L."/>
            <person name="Tan J.B.L."/>
        </authorList>
    </citation>
    <scope>NUCLEOTIDE SEQUENCE</scope>
    <source>
        <strain evidence="1">Mgbs1</strain>
    </source>
</reference>
<comment type="caution">
    <text evidence="1">The sequence shown here is derived from an EMBL/GenBank/DDBJ whole genome shotgun (WGS) entry which is preliminary data.</text>
</comment>
<protein>
    <submittedName>
        <fullName evidence="1">Uncharacterized protein</fullName>
    </submittedName>
</protein>
<name>A0A9Q5CXY8_9BACT</name>
<dbReference type="Proteomes" id="UP000281028">
    <property type="component" value="Unassembled WGS sequence"/>
</dbReference>
<accession>A0A9Q5CXY8</accession>
<organism evidence="1 2">
    <name type="scientific">Chitinophaga solisilvae</name>
    <dbReference type="NCBI Taxonomy" id="1233460"/>
    <lineage>
        <taxon>Bacteria</taxon>
        <taxon>Pseudomonadati</taxon>
        <taxon>Bacteroidota</taxon>
        <taxon>Chitinophagia</taxon>
        <taxon>Chitinophagales</taxon>
        <taxon>Chitinophagaceae</taxon>
        <taxon>Chitinophaga</taxon>
    </lineage>
</organism>
<keyword evidence="2" id="KW-1185">Reference proteome</keyword>